<dbReference type="WBParaSite" id="ECPE_0001449301-mRNA-1">
    <property type="protein sequence ID" value="ECPE_0001449301-mRNA-1"/>
    <property type="gene ID" value="ECPE_0001449301"/>
</dbReference>
<reference evidence="3" key="1">
    <citation type="submission" date="2016-06" db="UniProtKB">
        <authorList>
            <consortium name="WormBaseParasite"/>
        </authorList>
    </citation>
    <scope>IDENTIFICATION</scope>
</reference>
<name>A0A183B5G8_9TREM</name>
<sequence>MDYRKQFNARHQYDGQGMRSFVRELRRLASREWENDSPSELEKKLLEQIVEGSRSNNMAVKPVEDLEKLEAATAAPRECLVVVHDDAQEVGHQA</sequence>
<evidence type="ECO:0000313" key="1">
    <source>
        <dbReference type="EMBL" id="VDP91725.1"/>
    </source>
</evidence>
<dbReference type="EMBL" id="UZAN01057607">
    <property type="protein sequence ID" value="VDP91725.1"/>
    <property type="molecule type" value="Genomic_DNA"/>
</dbReference>
<reference evidence="1 2" key="2">
    <citation type="submission" date="2018-11" db="EMBL/GenBank/DDBJ databases">
        <authorList>
            <consortium name="Pathogen Informatics"/>
        </authorList>
    </citation>
    <scope>NUCLEOTIDE SEQUENCE [LARGE SCALE GENOMIC DNA]</scope>
    <source>
        <strain evidence="1 2">Egypt</strain>
    </source>
</reference>
<keyword evidence="2" id="KW-1185">Reference proteome</keyword>
<evidence type="ECO:0000313" key="2">
    <source>
        <dbReference type="Proteomes" id="UP000272942"/>
    </source>
</evidence>
<dbReference type="AlphaFoldDB" id="A0A183B5G8"/>
<proteinExistence type="predicted"/>
<accession>A0A183B5G8</accession>
<gene>
    <name evidence="1" type="ORF">ECPE_LOCUS14453</name>
</gene>
<protein>
    <submittedName>
        <fullName evidence="3">Retrotrans_gag domain-containing protein</fullName>
    </submittedName>
</protein>
<dbReference type="Proteomes" id="UP000272942">
    <property type="component" value="Unassembled WGS sequence"/>
</dbReference>
<organism evidence="3">
    <name type="scientific">Echinostoma caproni</name>
    <dbReference type="NCBI Taxonomy" id="27848"/>
    <lineage>
        <taxon>Eukaryota</taxon>
        <taxon>Metazoa</taxon>
        <taxon>Spiralia</taxon>
        <taxon>Lophotrochozoa</taxon>
        <taxon>Platyhelminthes</taxon>
        <taxon>Trematoda</taxon>
        <taxon>Digenea</taxon>
        <taxon>Plagiorchiida</taxon>
        <taxon>Echinostomata</taxon>
        <taxon>Echinostomatoidea</taxon>
        <taxon>Echinostomatidae</taxon>
        <taxon>Echinostoma</taxon>
    </lineage>
</organism>
<evidence type="ECO:0000313" key="3">
    <source>
        <dbReference type="WBParaSite" id="ECPE_0001449301-mRNA-1"/>
    </source>
</evidence>